<protein>
    <recommendedName>
        <fullName evidence="3">DUF4325 domain-containing protein</fullName>
    </recommendedName>
</protein>
<name>A0A841JRP0_9BACT</name>
<gene>
    <name evidence="1" type="ORF">HNQ77_002014</name>
</gene>
<dbReference type="RefSeq" id="WP_156185913.1">
    <property type="nucleotide sequence ID" value="NZ_JACHEK010000004.1"/>
</dbReference>
<reference evidence="1 2" key="1">
    <citation type="submission" date="2020-08" db="EMBL/GenBank/DDBJ databases">
        <title>Genomic Encyclopedia of Type Strains, Phase IV (KMG-IV): sequencing the most valuable type-strain genomes for metagenomic binning, comparative biology and taxonomic classification.</title>
        <authorList>
            <person name="Goeker M."/>
        </authorList>
    </citation>
    <scope>NUCLEOTIDE SEQUENCE [LARGE SCALE GENOMIC DNA]</scope>
    <source>
        <strain evidence="1 2">DSM 103733</strain>
    </source>
</reference>
<evidence type="ECO:0008006" key="3">
    <source>
        <dbReference type="Google" id="ProtNLM"/>
    </source>
</evidence>
<comment type="caution">
    <text evidence="1">The sequence shown here is derived from an EMBL/GenBank/DDBJ whole genome shotgun (WGS) entry which is preliminary data.</text>
</comment>
<keyword evidence="2" id="KW-1185">Reference proteome</keyword>
<accession>A0A841JRP0</accession>
<dbReference type="EMBL" id="JACHEK010000004">
    <property type="protein sequence ID" value="MBB6144062.1"/>
    <property type="molecule type" value="Genomic_DNA"/>
</dbReference>
<dbReference type="AlphaFoldDB" id="A0A841JRP0"/>
<evidence type="ECO:0000313" key="2">
    <source>
        <dbReference type="Proteomes" id="UP000538666"/>
    </source>
</evidence>
<sequence length="89" mass="9616">MTIHMKDFGKFLITRQAAKNLLGSLAIHEIPVLDFSWVQVANHPFMDELGKGIVAQFPSVNLQSVKVANSNPYIDNCVAAGFATASKAA</sequence>
<evidence type="ECO:0000313" key="1">
    <source>
        <dbReference type="EMBL" id="MBB6144062.1"/>
    </source>
</evidence>
<dbReference type="Proteomes" id="UP000538666">
    <property type="component" value="Unassembled WGS sequence"/>
</dbReference>
<proteinExistence type="predicted"/>
<organism evidence="1 2">
    <name type="scientific">Silvibacterium bohemicum</name>
    <dbReference type="NCBI Taxonomy" id="1577686"/>
    <lineage>
        <taxon>Bacteria</taxon>
        <taxon>Pseudomonadati</taxon>
        <taxon>Acidobacteriota</taxon>
        <taxon>Terriglobia</taxon>
        <taxon>Terriglobales</taxon>
        <taxon>Acidobacteriaceae</taxon>
        <taxon>Silvibacterium</taxon>
    </lineage>
</organism>